<dbReference type="Proteomes" id="UP000799424">
    <property type="component" value="Unassembled WGS sequence"/>
</dbReference>
<name>A0A6A6ZEI2_9PLEO</name>
<evidence type="ECO:0000313" key="2">
    <source>
        <dbReference type="Proteomes" id="UP000799424"/>
    </source>
</evidence>
<dbReference type="AlphaFoldDB" id="A0A6A6ZEI2"/>
<accession>A0A6A6ZEI2</accession>
<reference evidence="1" key="1">
    <citation type="journal article" date="2020" name="Stud. Mycol.">
        <title>101 Dothideomycetes genomes: a test case for predicting lifestyles and emergence of pathogens.</title>
        <authorList>
            <person name="Haridas S."/>
            <person name="Albert R."/>
            <person name="Binder M."/>
            <person name="Bloem J."/>
            <person name="Labutti K."/>
            <person name="Salamov A."/>
            <person name="Andreopoulos B."/>
            <person name="Baker S."/>
            <person name="Barry K."/>
            <person name="Bills G."/>
            <person name="Bluhm B."/>
            <person name="Cannon C."/>
            <person name="Castanera R."/>
            <person name="Culley D."/>
            <person name="Daum C."/>
            <person name="Ezra D."/>
            <person name="Gonzalez J."/>
            <person name="Henrissat B."/>
            <person name="Kuo A."/>
            <person name="Liang C."/>
            <person name="Lipzen A."/>
            <person name="Lutzoni F."/>
            <person name="Magnuson J."/>
            <person name="Mondo S."/>
            <person name="Nolan M."/>
            <person name="Ohm R."/>
            <person name="Pangilinan J."/>
            <person name="Park H.-J."/>
            <person name="Ramirez L."/>
            <person name="Alfaro M."/>
            <person name="Sun H."/>
            <person name="Tritt A."/>
            <person name="Yoshinaga Y."/>
            <person name="Zwiers L.-H."/>
            <person name="Turgeon B."/>
            <person name="Goodwin S."/>
            <person name="Spatafora J."/>
            <person name="Crous P."/>
            <person name="Grigoriev I."/>
        </authorList>
    </citation>
    <scope>NUCLEOTIDE SEQUENCE</scope>
    <source>
        <strain evidence="1">CBS 113818</strain>
    </source>
</reference>
<gene>
    <name evidence="1" type="ORF">CC86DRAFT_375712</name>
</gene>
<evidence type="ECO:0000313" key="1">
    <source>
        <dbReference type="EMBL" id="KAF2818695.1"/>
    </source>
</evidence>
<proteinExistence type="predicted"/>
<dbReference type="EMBL" id="MU006250">
    <property type="protein sequence ID" value="KAF2818695.1"/>
    <property type="molecule type" value="Genomic_DNA"/>
</dbReference>
<protein>
    <submittedName>
        <fullName evidence="1">Uncharacterized protein</fullName>
    </submittedName>
</protein>
<sequence length="113" mass="12890">MTQGLRDTLHQVQHEITLGTSSLSVETELRWFQVCLKSIAMFDVSVRWFLFNQDTVCTDPDSLTRSHSQVFEQVYKFYCKETCNGLGSAQTYSSTSWDSSCTVMYISGSAHLR</sequence>
<keyword evidence="2" id="KW-1185">Reference proteome</keyword>
<organism evidence="1 2">
    <name type="scientific">Ophiobolus disseminans</name>
    <dbReference type="NCBI Taxonomy" id="1469910"/>
    <lineage>
        <taxon>Eukaryota</taxon>
        <taxon>Fungi</taxon>
        <taxon>Dikarya</taxon>
        <taxon>Ascomycota</taxon>
        <taxon>Pezizomycotina</taxon>
        <taxon>Dothideomycetes</taxon>
        <taxon>Pleosporomycetidae</taxon>
        <taxon>Pleosporales</taxon>
        <taxon>Pleosporineae</taxon>
        <taxon>Phaeosphaeriaceae</taxon>
        <taxon>Ophiobolus</taxon>
    </lineage>
</organism>